<evidence type="ECO:0000313" key="2">
    <source>
        <dbReference type="EMBL" id="PSL04437.1"/>
    </source>
</evidence>
<keyword evidence="1" id="KW-1133">Transmembrane helix</keyword>
<reference evidence="2 3" key="1">
    <citation type="submission" date="2018-03" db="EMBL/GenBank/DDBJ databases">
        <title>Genomic Encyclopedia of Archaeal and Bacterial Type Strains, Phase II (KMG-II): from individual species to whole genera.</title>
        <authorList>
            <person name="Goeker M."/>
        </authorList>
    </citation>
    <scope>NUCLEOTIDE SEQUENCE [LARGE SCALE GENOMIC DNA]</scope>
    <source>
        <strain evidence="2 3">DSM 28057</strain>
    </source>
</reference>
<dbReference type="AlphaFoldDB" id="A0A2P8E4U0"/>
<comment type="caution">
    <text evidence="2">The sequence shown here is derived from an EMBL/GenBank/DDBJ whole genome shotgun (WGS) entry which is preliminary data.</text>
</comment>
<protein>
    <submittedName>
        <fullName evidence="2">Uncharacterized protein</fullName>
    </submittedName>
</protein>
<gene>
    <name evidence="2" type="ORF">CLV48_105181</name>
</gene>
<keyword evidence="3" id="KW-1185">Reference proteome</keyword>
<feature type="transmembrane region" description="Helical" evidence="1">
    <location>
        <begin position="7"/>
        <end position="26"/>
    </location>
</feature>
<dbReference type="RefSeq" id="WP_106567338.1">
    <property type="nucleotide sequence ID" value="NZ_PYGF01000005.1"/>
</dbReference>
<name>A0A2P8E4U0_9BACT</name>
<sequence length="579" mass="64120">MKFFGTVYYGIIVSILFFGLVMEGYGQSSGGGGGNSGGGGGNSGGGVNCEECSPANNQRNNFVIQEAYLSDSLGVRLTAQQCNSSQPLPEFWITLNYTSRQELNNLKLLFDLFVNNTAGVRIDSLNREYFIGVVQSTGPGQQNSVTIKLELDNQTFNCSNQVLELFNARAFWTANANLNQNGECGGYAPGLCSNPPLVIIPIGVQGFIYDFDFVFDCINEQETNFDVTFFVTTLAGGARPATINWSFEVNGNPLVVNSNGGFSYTIENLSPNDVIKPNLLINNQPSDSLFTIPSNITVPELFEIGHSLTDNDQNISLEPNGSIIIDTIDPDIGDFLFFWTDDDGNSLNPDDPQNLTGLTEGIYNLTMIDQVTGVCRLFEFPITFQMLPIIYKDISIDFINSSRTVSFSWSTAKEWESSHFEIERAVNGASFEKSGEVKATGWSDQLTEYVFEDKILPLTGGTLLYRLKQVDFNGDYHYSEVLAVRVPGIEFTQGVWRAFPNPTDGNELRISLLDANQYSQEPLTLRLIHPTSQTRPITLASESDMNEMLSQMLLKIPKGVFVVEIQWGQKIEHIKVLKQ</sequence>
<evidence type="ECO:0000313" key="3">
    <source>
        <dbReference type="Proteomes" id="UP000240708"/>
    </source>
</evidence>
<evidence type="ECO:0000256" key="1">
    <source>
        <dbReference type="SAM" id="Phobius"/>
    </source>
</evidence>
<dbReference type="OrthoDB" id="1443240at2"/>
<keyword evidence="1" id="KW-0812">Transmembrane</keyword>
<dbReference type="EMBL" id="PYGF01000005">
    <property type="protein sequence ID" value="PSL04437.1"/>
    <property type="molecule type" value="Genomic_DNA"/>
</dbReference>
<keyword evidence="1" id="KW-0472">Membrane</keyword>
<accession>A0A2P8E4U0</accession>
<proteinExistence type="predicted"/>
<organism evidence="2 3">
    <name type="scientific">Cecembia rubra</name>
    <dbReference type="NCBI Taxonomy" id="1485585"/>
    <lineage>
        <taxon>Bacteria</taxon>
        <taxon>Pseudomonadati</taxon>
        <taxon>Bacteroidota</taxon>
        <taxon>Cytophagia</taxon>
        <taxon>Cytophagales</taxon>
        <taxon>Cyclobacteriaceae</taxon>
        <taxon>Cecembia</taxon>
    </lineage>
</organism>
<dbReference type="Proteomes" id="UP000240708">
    <property type="component" value="Unassembled WGS sequence"/>
</dbReference>